<feature type="compositionally biased region" description="Low complexity" evidence="1">
    <location>
        <begin position="125"/>
        <end position="142"/>
    </location>
</feature>
<dbReference type="VEuPathDB" id="CryptoDB:Vbra_14316"/>
<keyword evidence="4" id="KW-1185">Reference proteome</keyword>
<dbReference type="SUPFAM" id="SSF54534">
    <property type="entry name" value="FKBP-like"/>
    <property type="match status" value="3"/>
</dbReference>
<gene>
    <name evidence="3" type="ORF">Vbra_14316</name>
</gene>
<evidence type="ECO:0000256" key="1">
    <source>
        <dbReference type="SAM" id="MobiDB-lite"/>
    </source>
</evidence>
<dbReference type="InterPro" id="IPR046357">
    <property type="entry name" value="PPIase_dom_sf"/>
</dbReference>
<reference evidence="3 4" key="1">
    <citation type="submission" date="2014-11" db="EMBL/GenBank/DDBJ databases">
        <authorList>
            <person name="Zhu J."/>
            <person name="Qi W."/>
            <person name="Song R."/>
        </authorList>
    </citation>
    <scope>NUCLEOTIDE SEQUENCE [LARGE SCALE GENOMIC DNA]</scope>
</reference>
<feature type="signal peptide" evidence="2">
    <location>
        <begin position="1"/>
        <end position="18"/>
    </location>
</feature>
<dbReference type="PhylomeDB" id="A0A0G4F202"/>
<dbReference type="Gene3D" id="3.10.50.40">
    <property type="match status" value="3"/>
</dbReference>
<evidence type="ECO:0000313" key="3">
    <source>
        <dbReference type="EMBL" id="CEM05778.1"/>
    </source>
</evidence>
<feature type="region of interest" description="Disordered" evidence="1">
    <location>
        <begin position="102"/>
        <end position="150"/>
    </location>
</feature>
<dbReference type="GO" id="GO:0003755">
    <property type="term" value="F:peptidyl-prolyl cis-trans isomerase activity"/>
    <property type="evidence" value="ECO:0007669"/>
    <property type="project" value="InterPro"/>
</dbReference>
<evidence type="ECO:0000313" key="4">
    <source>
        <dbReference type="Proteomes" id="UP000041254"/>
    </source>
</evidence>
<dbReference type="OrthoDB" id="77911at2759"/>
<protein>
    <recommendedName>
        <fullName evidence="5">Peptidylprolyl isomerase</fullName>
    </recommendedName>
</protein>
<evidence type="ECO:0000256" key="2">
    <source>
        <dbReference type="SAM" id="SignalP"/>
    </source>
</evidence>
<dbReference type="EMBL" id="CDMY01000364">
    <property type="protein sequence ID" value="CEM05778.1"/>
    <property type="molecule type" value="Genomic_DNA"/>
</dbReference>
<dbReference type="Proteomes" id="UP000041254">
    <property type="component" value="Unassembled WGS sequence"/>
</dbReference>
<name>A0A0G4F202_VITBC</name>
<dbReference type="AlphaFoldDB" id="A0A0G4F202"/>
<dbReference type="InParanoid" id="A0A0G4F202"/>
<accession>A0A0G4F202</accession>
<sequence length="605" mass="67668">MVVWLFGVLLVPWATICGFVRPPLAPLQPQMQLISRLDVFHRNSRLRGRRCVAAMSGEPVGLLDGQLVHGDGKGGYEFDVNGQRLAIKPSFHSHIKFCIEPDTSAMGTDKGQENKEGDQPPAPAPTSAARPAADEGAAAGKGENTADDGFVEHPSLGLRYKVVQEGTGHAPTLSQAVEWHLTVWRDAFDGNDTWVDIRCWETYLREADSPVADLLLSMREGEMRQILGLRGVEDGFAQLRLIKIIDGSPQRQLPHPAPRNGNAISDGFVRQPSGAFSKVVRQGTGSVPTLNDTVKYDWISWSNGFDTNDDFYKVYGLEYRLSDFGNGWLREGLLSMREGEVRQIILSDNKRIEGYEQLQLVCIVNGSTVSMEQGPQALQQQDSSTQPPPPPPAAATTSPNDDSSHEGFTLYPSGAYHQVVKEGSGPNPTLTQHVKYEYVEWSHGFYKYTTTSRRGRTVRVSDLSEVYREAILSMREGELRRLIVTDTPDGKYIELRLISIMDDGTPVGFTQLPSGVQYKIVKEGSGPKPTRDQTVKIDMIEWGDYFGEHNEYYCPRGRDYRMSDWAEWLQAMWTDMRVGEVRRVIVPAEGRHATSYREYRLLAIL</sequence>
<evidence type="ECO:0008006" key="5">
    <source>
        <dbReference type="Google" id="ProtNLM"/>
    </source>
</evidence>
<feature type="chain" id="PRO_5005187976" description="Peptidylprolyl isomerase" evidence="2">
    <location>
        <begin position="19"/>
        <end position="605"/>
    </location>
</feature>
<keyword evidence="2" id="KW-0732">Signal</keyword>
<feature type="region of interest" description="Disordered" evidence="1">
    <location>
        <begin position="372"/>
        <end position="408"/>
    </location>
</feature>
<proteinExistence type="predicted"/>
<organism evidence="3 4">
    <name type="scientific">Vitrella brassicaformis (strain CCMP3155)</name>
    <dbReference type="NCBI Taxonomy" id="1169540"/>
    <lineage>
        <taxon>Eukaryota</taxon>
        <taxon>Sar</taxon>
        <taxon>Alveolata</taxon>
        <taxon>Colpodellida</taxon>
        <taxon>Vitrellaceae</taxon>
        <taxon>Vitrella</taxon>
    </lineage>
</organism>